<dbReference type="AlphaFoldDB" id="A0AAW0MDP0"/>
<reference evidence="9" key="2">
    <citation type="journal article" date="2018" name="Sci. Data">
        <title>The draft genome sequence of cork oak.</title>
        <authorList>
            <person name="Ramos A.M."/>
            <person name="Usie A."/>
            <person name="Barbosa P."/>
            <person name="Barros P.M."/>
            <person name="Capote T."/>
            <person name="Chaves I."/>
            <person name="Simoes F."/>
            <person name="Abreu I."/>
            <person name="Carrasquinho I."/>
            <person name="Faro C."/>
            <person name="Guimaraes J.B."/>
            <person name="Mendonca D."/>
            <person name="Nobrega F."/>
            <person name="Rodrigues L."/>
            <person name="Saibo N.J.M."/>
            <person name="Varela M.C."/>
            <person name="Egas C."/>
            <person name="Matos J."/>
            <person name="Miguel C.M."/>
            <person name="Oliveira M.M."/>
            <person name="Ricardo C.P."/>
            <person name="Goncalves S."/>
        </authorList>
    </citation>
    <scope>NUCLEOTIDE SEQUENCE [LARGE SCALE GENOMIC DNA]</scope>
    <source>
        <strain evidence="9">HL8</strain>
    </source>
</reference>
<protein>
    <recommendedName>
        <fullName evidence="6">Transcription repressor</fullName>
    </recommendedName>
    <alternativeName>
        <fullName evidence="6">Ovate family protein</fullName>
    </alternativeName>
</protein>
<evidence type="ECO:0000259" key="8">
    <source>
        <dbReference type="PROSITE" id="PS51754"/>
    </source>
</evidence>
<dbReference type="PROSITE" id="PS51754">
    <property type="entry name" value="OVATE"/>
    <property type="match status" value="1"/>
</dbReference>
<dbReference type="NCBIfam" id="TIGR01568">
    <property type="entry name" value="A_thal_3678"/>
    <property type="match status" value="1"/>
</dbReference>
<keyword evidence="4 6" id="KW-0804">Transcription</keyword>
<dbReference type="Pfam" id="PF04844">
    <property type="entry name" value="Ovate"/>
    <property type="match status" value="1"/>
</dbReference>
<dbReference type="PANTHER" id="PTHR33057">
    <property type="entry name" value="TRANSCRIPTION REPRESSOR OFP7-RELATED"/>
    <property type="match status" value="1"/>
</dbReference>
<keyword evidence="3 6" id="KW-0805">Transcription regulation</keyword>
<dbReference type="InterPro" id="IPR038933">
    <property type="entry name" value="Ovate"/>
</dbReference>
<sequence length="241" mass="27354">MSNHFWKNVHLFFSKLKCLPTIQSTPPSPSDQNQDHHNHPSLSTASSIIIKNFNSLYNLTSSQTQHSTSLTSSTTTEFFSSSSDDSDDTDYSPPPPDFATVFASQRFFFSTPGHSNSIVDSTQHPHPPPDDHDHNNTMFLVNESVKVPKYSLDPYVDFRRSMQEMVDARNLNDLTTEWEYLHELLLCYLTLNPKNTHKYIIQAFSDLVICILSSSSSSSSAANHCSESKNRRQQYISQQLL</sequence>
<evidence type="ECO:0000256" key="2">
    <source>
        <dbReference type="ARBA" id="ARBA00022491"/>
    </source>
</evidence>
<evidence type="ECO:0000313" key="9">
    <source>
        <dbReference type="EMBL" id="KAK7861194.1"/>
    </source>
</evidence>
<name>A0AAW0MDP0_QUESU</name>
<dbReference type="GO" id="GO:0045892">
    <property type="term" value="P:negative regulation of DNA-templated transcription"/>
    <property type="evidence" value="ECO:0007669"/>
    <property type="project" value="UniProtKB-UniRule"/>
</dbReference>
<evidence type="ECO:0000256" key="6">
    <source>
        <dbReference type="RuleBase" id="RU367028"/>
    </source>
</evidence>
<proteinExistence type="predicted"/>
<evidence type="ECO:0000256" key="3">
    <source>
        <dbReference type="ARBA" id="ARBA00023015"/>
    </source>
</evidence>
<dbReference type="InterPro" id="IPR006458">
    <property type="entry name" value="Ovate_C"/>
</dbReference>
<evidence type="ECO:0000256" key="5">
    <source>
        <dbReference type="ARBA" id="ARBA00023242"/>
    </source>
</evidence>
<evidence type="ECO:0000256" key="7">
    <source>
        <dbReference type="SAM" id="MobiDB-lite"/>
    </source>
</evidence>
<feature type="domain" description="OVATE" evidence="8">
    <location>
        <begin position="147"/>
        <end position="210"/>
    </location>
</feature>
<dbReference type="EMBL" id="PKMF04000003">
    <property type="protein sequence ID" value="KAK7861194.1"/>
    <property type="molecule type" value="Genomic_DNA"/>
</dbReference>
<dbReference type="PANTHER" id="PTHR33057:SF21">
    <property type="entry name" value="TRANSCRIPTION REPRESSOR"/>
    <property type="match status" value="1"/>
</dbReference>
<comment type="subcellular location">
    <subcellularLocation>
        <location evidence="1 6">Nucleus</location>
    </subcellularLocation>
</comment>
<evidence type="ECO:0000256" key="1">
    <source>
        <dbReference type="ARBA" id="ARBA00004123"/>
    </source>
</evidence>
<organism evidence="9">
    <name type="scientific">Quercus suber</name>
    <name type="common">Cork oak</name>
    <dbReference type="NCBI Taxonomy" id="58331"/>
    <lineage>
        <taxon>Eukaryota</taxon>
        <taxon>Viridiplantae</taxon>
        <taxon>Streptophyta</taxon>
        <taxon>Embryophyta</taxon>
        <taxon>Tracheophyta</taxon>
        <taxon>Spermatophyta</taxon>
        <taxon>Magnoliopsida</taxon>
        <taxon>eudicotyledons</taxon>
        <taxon>Gunneridae</taxon>
        <taxon>Pentapetalae</taxon>
        <taxon>rosids</taxon>
        <taxon>fabids</taxon>
        <taxon>Fagales</taxon>
        <taxon>Fagaceae</taxon>
        <taxon>Quercus</taxon>
    </lineage>
</organism>
<accession>A0AAW0MDP0</accession>
<evidence type="ECO:0000256" key="4">
    <source>
        <dbReference type="ARBA" id="ARBA00023163"/>
    </source>
</evidence>
<keyword evidence="2 6" id="KW-0678">Repressor</keyword>
<feature type="compositionally biased region" description="Low complexity" evidence="7">
    <location>
        <begin position="64"/>
        <end position="83"/>
    </location>
</feature>
<gene>
    <name evidence="9" type="primary">OFP12_1</name>
    <name evidence="9" type="ORF">CFP56_024219</name>
</gene>
<reference evidence="9" key="1">
    <citation type="submission" date="2017-12" db="EMBL/GenBank/DDBJ databases">
        <authorList>
            <person name="Barbosa P."/>
            <person name="Usie A."/>
            <person name="Ramos A.M."/>
        </authorList>
    </citation>
    <scope>NUCLEOTIDE SEQUENCE</scope>
    <source>
        <strain evidence="9">HL8</strain>
        <tissue evidence="9">Leaves</tissue>
    </source>
</reference>
<comment type="function">
    <text evidence="6">Transcriptional repressor that regulates multiple aspects of plant growth and development.</text>
</comment>
<reference evidence="9" key="3">
    <citation type="submission" date="2023-07" db="EMBL/GenBank/DDBJ databases">
        <title>An improved reference 1 genome and first organelle genomes of Quercus suber.</title>
        <authorList>
            <consortium name="Genosuber Consortium"/>
            <person name="Usie A."/>
            <person name="Serra O."/>
            <person name="Barros P."/>
        </authorList>
    </citation>
    <scope>NUCLEOTIDE SEQUENCE</scope>
    <source>
        <strain evidence="9">HL8</strain>
        <tissue evidence="9">Leaves</tissue>
    </source>
</reference>
<feature type="region of interest" description="Disordered" evidence="7">
    <location>
        <begin position="64"/>
        <end position="95"/>
    </location>
</feature>
<dbReference type="GO" id="GO:0005634">
    <property type="term" value="C:nucleus"/>
    <property type="evidence" value="ECO:0007669"/>
    <property type="project" value="UniProtKB-SubCell"/>
</dbReference>
<comment type="caution">
    <text evidence="9">The sequence shown here is derived from an EMBL/GenBank/DDBJ whole genome shotgun (WGS) entry which is preliminary data.</text>
</comment>
<keyword evidence="5 6" id="KW-0539">Nucleus</keyword>